<reference evidence="3" key="1">
    <citation type="submission" date="2016-10" db="EMBL/GenBank/DDBJ databases">
        <authorList>
            <person name="Varghese N."/>
            <person name="Submissions S."/>
        </authorList>
    </citation>
    <scope>NUCLEOTIDE SEQUENCE [LARGE SCALE GENOMIC DNA]</scope>
    <source>
        <strain evidence="3">DSM 45460</strain>
    </source>
</reference>
<keyword evidence="3" id="KW-1185">Reference proteome</keyword>
<dbReference type="AlphaFoldDB" id="A0A1G9C0M6"/>
<evidence type="ECO:0000313" key="3">
    <source>
        <dbReference type="Proteomes" id="UP000199213"/>
    </source>
</evidence>
<feature type="compositionally biased region" description="Polar residues" evidence="1">
    <location>
        <begin position="20"/>
        <end position="38"/>
    </location>
</feature>
<accession>A0A1G9C0M6</accession>
<feature type="region of interest" description="Disordered" evidence="1">
    <location>
        <begin position="1"/>
        <end position="49"/>
    </location>
</feature>
<gene>
    <name evidence="2" type="ORF">SAMN04487820_10841</name>
</gene>
<evidence type="ECO:0000256" key="1">
    <source>
        <dbReference type="SAM" id="MobiDB-lite"/>
    </source>
</evidence>
<dbReference type="Proteomes" id="UP000199213">
    <property type="component" value="Unassembled WGS sequence"/>
</dbReference>
<protein>
    <submittedName>
        <fullName evidence="2">Uncharacterized protein</fullName>
    </submittedName>
</protein>
<feature type="compositionally biased region" description="Basic and acidic residues" evidence="1">
    <location>
        <begin position="40"/>
        <end position="49"/>
    </location>
</feature>
<sequence length="162" mass="18134">MIGSRNSVDPEAISKGRMTMNHQSIEASGTRNHAQQGATEDGRSRRQEQADWLDSLIPDPSEVPPLCDEPRFAELLRGIVADHAPHVFVIVQEYGERVDGRVAAWGMAFDERAEIVTVEGDMRMSLRSPEAALPNFRFGTRIRSRLVWFDRDAITPAAEECT</sequence>
<proteinExistence type="predicted"/>
<name>A0A1G9C0M6_ACTMZ</name>
<dbReference type="EMBL" id="FNFM01000008">
    <property type="protein sequence ID" value="SDK45279.1"/>
    <property type="molecule type" value="Genomic_DNA"/>
</dbReference>
<organism evidence="2 3">
    <name type="scientific">Actinopolyspora mzabensis</name>
    <dbReference type="NCBI Taxonomy" id="995066"/>
    <lineage>
        <taxon>Bacteria</taxon>
        <taxon>Bacillati</taxon>
        <taxon>Actinomycetota</taxon>
        <taxon>Actinomycetes</taxon>
        <taxon>Actinopolysporales</taxon>
        <taxon>Actinopolysporaceae</taxon>
        <taxon>Actinopolyspora</taxon>
    </lineage>
</organism>
<evidence type="ECO:0000313" key="2">
    <source>
        <dbReference type="EMBL" id="SDK45279.1"/>
    </source>
</evidence>